<reference evidence="1 2" key="1">
    <citation type="journal article" date="2021" name="Hortic Res">
        <title>High-quality reference genome and annotation aids understanding of berry development for evergreen blueberry (Vaccinium darrowii).</title>
        <authorList>
            <person name="Yu J."/>
            <person name="Hulse-Kemp A.M."/>
            <person name="Babiker E."/>
            <person name="Staton M."/>
        </authorList>
    </citation>
    <scope>NUCLEOTIDE SEQUENCE [LARGE SCALE GENOMIC DNA]</scope>
    <source>
        <strain evidence="2">cv. NJ 8807/NJ 8810</strain>
        <tissue evidence="1">Young leaf</tissue>
    </source>
</reference>
<proteinExistence type="predicted"/>
<comment type="caution">
    <text evidence="1">The sequence shown here is derived from an EMBL/GenBank/DDBJ whole genome shotgun (WGS) entry which is preliminary data.</text>
</comment>
<gene>
    <name evidence="1" type="ORF">Vadar_012401</name>
</gene>
<accession>A0ACB7Y6M7</accession>
<evidence type="ECO:0000313" key="2">
    <source>
        <dbReference type="Proteomes" id="UP000828048"/>
    </source>
</evidence>
<dbReference type="EMBL" id="CM037157">
    <property type="protein sequence ID" value="KAH7849061.1"/>
    <property type="molecule type" value="Genomic_DNA"/>
</dbReference>
<sequence>MFKEMYARGFVAKPELIASILSTCVKVGDFWLGREIHGLVVVNGLMEEESVFLSTALVDLYLRCQCHDSLMAFRVFERMGERNEVSWTAMISGCVANQNYDIALDCFRAMQSEGIKPNRVTLVAMLPFCTELGFLRSGKEIHGYAIRHGFDSDVCISSALMQMYCSCGESLHTIKLIFERSTTKDVVMWSSIISCFAKSEDAAEEAMKHFHQMQIEGFQPNNVTTLAVISACTGLRSVSHGRGIHGRIVKSGLVFDLFIGNSLLNMYAKCGCLTDSSKIFEEMSVRDNFSWSTIISAYGLHGYGKEALQLFLEMQERGEEPDSVTFLAVLSACNHVGLVEEGKNLFDKAARDNKIPLSVAHYACHIDLLGRAGEVERACEVVSTMPMKPSMNIWSSLVSACKLHERLEVAETLAHRLVKLEPENAANYALLSMVYAESSNWLGVEQVRNYMSVKGLRKSHGYSRVELQKQG</sequence>
<keyword evidence="2" id="KW-1185">Reference proteome</keyword>
<organism evidence="1 2">
    <name type="scientific">Vaccinium darrowii</name>
    <dbReference type="NCBI Taxonomy" id="229202"/>
    <lineage>
        <taxon>Eukaryota</taxon>
        <taxon>Viridiplantae</taxon>
        <taxon>Streptophyta</taxon>
        <taxon>Embryophyta</taxon>
        <taxon>Tracheophyta</taxon>
        <taxon>Spermatophyta</taxon>
        <taxon>Magnoliopsida</taxon>
        <taxon>eudicotyledons</taxon>
        <taxon>Gunneridae</taxon>
        <taxon>Pentapetalae</taxon>
        <taxon>asterids</taxon>
        <taxon>Ericales</taxon>
        <taxon>Ericaceae</taxon>
        <taxon>Vaccinioideae</taxon>
        <taxon>Vaccinieae</taxon>
        <taxon>Vaccinium</taxon>
    </lineage>
</organism>
<protein>
    <submittedName>
        <fullName evidence="1">Uncharacterized protein</fullName>
    </submittedName>
</protein>
<evidence type="ECO:0000313" key="1">
    <source>
        <dbReference type="EMBL" id="KAH7849061.1"/>
    </source>
</evidence>
<name>A0ACB7Y6M7_9ERIC</name>
<dbReference type="Proteomes" id="UP000828048">
    <property type="component" value="Chromosome 7"/>
</dbReference>